<dbReference type="AlphaFoldDB" id="A0A0A9HE30"/>
<dbReference type="EMBL" id="GBRH01166763">
    <property type="protein sequence ID" value="JAE31133.1"/>
    <property type="molecule type" value="Transcribed_RNA"/>
</dbReference>
<reference evidence="1" key="2">
    <citation type="journal article" date="2015" name="Data Brief">
        <title>Shoot transcriptome of the giant reed, Arundo donax.</title>
        <authorList>
            <person name="Barrero R.A."/>
            <person name="Guerrero F.D."/>
            <person name="Moolhuijzen P."/>
            <person name="Goolsby J.A."/>
            <person name="Tidwell J."/>
            <person name="Bellgard S.E."/>
            <person name="Bellgard M.I."/>
        </authorList>
    </citation>
    <scope>NUCLEOTIDE SEQUENCE</scope>
    <source>
        <tissue evidence="1">Shoot tissue taken approximately 20 cm above the soil surface</tissue>
    </source>
</reference>
<proteinExistence type="predicted"/>
<reference evidence="1" key="1">
    <citation type="submission" date="2014-09" db="EMBL/GenBank/DDBJ databases">
        <authorList>
            <person name="Magalhaes I.L.F."/>
            <person name="Oliveira U."/>
            <person name="Santos F.R."/>
            <person name="Vidigal T.H.D.A."/>
            <person name="Brescovit A.D."/>
            <person name="Santos A.J."/>
        </authorList>
    </citation>
    <scope>NUCLEOTIDE SEQUENCE</scope>
    <source>
        <tissue evidence="1">Shoot tissue taken approximately 20 cm above the soil surface</tissue>
    </source>
</reference>
<sequence>MLGALGTSAMLVSYRCTSAVASKLCCRTMFIVFYALSARLGRLEF</sequence>
<organism evidence="1">
    <name type="scientific">Arundo donax</name>
    <name type="common">Giant reed</name>
    <name type="synonym">Donax arundinaceus</name>
    <dbReference type="NCBI Taxonomy" id="35708"/>
    <lineage>
        <taxon>Eukaryota</taxon>
        <taxon>Viridiplantae</taxon>
        <taxon>Streptophyta</taxon>
        <taxon>Embryophyta</taxon>
        <taxon>Tracheophyta</taxon>
        <taxon>Spermatophyta</taxon>
        <taxon>Magnoliopsida</taxon>
        <taxon>Liliopsida</taxon>
        <taxon>Poales</taxon>
        <taxon>Poaceae</taxon>
        <taxon>PACMAD clade</taxon>
        <taxon>Arundinoideae</taxon>
        <taxon>Arundineae</taxon>
        <taxon>Arundo</taxon>
    </lineage>
</organism>
<evidence type="ECO:0000313" key="1">
    <source>
        <dbReference type="EMBL" id="JAE31133.1"/>
    </source>
</evidence>
<protein>
    <submittedName>
        <fullName evidence="1">Uncharacterized protein</fullName>
    </submittedName>
</protein>
<accession>A0A0A9HE30</accession>
<name>A0A0A9HE30_ARUDO</name>